<keyword evidence="17" id="KW-1185">Reference proteome</keyword>
<feature type="binding site" description="axial binding residue" evidence="13">
    <location>
        <position position="523"/>
    </location>
    <ligand>
        <name>heme</name>
        <dbReference type="ChEBI" id="CHEBI:30413"/>
    </ligand>
    <ligandPart>
        <name>Fe</name>
        <dbReference type="ChEBI" id="CHEBI:18248"/>
    </ligandPart>
</feature>
<reference evidence="16 17" key="1">
    <citation type="journal article" date="2021" name="Nat. Plants">
        <title>The Taxus genome provides insights into paclitaxel biosynthesis.</title>
        <authorList>
            <person name="Xiong X."/>
            <person name="Gou J."/>
            <person name="Liao Q."/>
            <person name="Li Y."/>
            <person name="Zhou Q."/>
            <person name="Bi G."/>
            <person name="Li C."/>
            <person name="Du R."/>
            <person name="Wang X."/>
            <person name="Sun T."/>
            <person name="Guo L."/>
            <person name="Liang H."/>
            <person name="Lu P."/>
            <person name="Wu Y."/>
            <person name="Zhang Z."/>
            <person name="Ro D.K."/>
            <person name="Shang Y."/>
            <person name="Huang S."/>
            <person name="Yan J."/>
        </authorList>
    </citation>
    <scope>NUCLEOTIDE SEQUENCE [LARGE SCALE GENOMIC DNA]</scope>
    <source>
        <strain evidence="16">Ta-2019</strain>
    </source>
</reference>
<keyword evidence="12 15" id="KW-0472">Membrane</keyword>
<dbReference type="InterPro" id="IPR017972">
    <property type="entry name" value="Cyt_P450_CS"/>
</dbReference>
<dbReference type="GO" id="GO:0016131">
    <property type="term" value="P:brassinosteroid metabolic process"/>
    <property type="evidence" value="ECO:0007669"/>
    <property type="project" value="TreeGrafter"/>
</dbReference>
<keyword evidence="5 15" id="KW-0812">Transmembrane</keyword>
<evidence type="ECO:0000313" key="17">
    <source>
        <dbReference type="Proteomes" id="UP000824469"/>
    </source>
</evidence>
<keyword evidence="8 14" id="KW-0560">Oxidoreductase</keyword>
<comment type="cofactor">
    <cofactor evidence="13">
        <name>heme</name>
        <dbReference type="ChEBI" id="CHEBI:30413"/>
    </cofactor>
</comment>
<dbReference type="AlphaFoldDB" id="A0AA38C598"/>
<organism evidence="16 17">
    <name type="scientific">Taxus chinensis</name>
    <name type="common">Chinese yew</name>
    <name type="synonym">Taxus wallichiana var. chinensis</name>
    <dbReference type="NCBI Taxonomy" id="29808"/>
    <lineage>
        <taxon>Eukaryota</taxon>
        <taxon>Viridiplantae</taxon>
        <taxon>Streptophyta</taxon>
        <taxon>Embryophyta</taxon>
        <taxon>Tracheophyta</taxon>
        <taxon>Spermatophyta</taxon>
        <taxon>Pinopsida</taxon>
        <taxon>Pinidae</taxon>
        <taxon>Conifers II</taxon>
        <taxon>Cupressales</taxon>
        <taxon>Taxaceae</taxon>
        <taxon>Taxus</taxon>
    </lineage>
</organism>
<name>A0AA38C598_TAXCH</name>
<dbReference type="PANTHER" id="PTHR24282:SF224">
    <property type="entry name" value="CYTOCHROME P450 734A1"/>
    <property type="match status" value="1"/>
</dbReference>
<evidence type="ECO:0000256" key="11">
    <source>
        <dbReference type="ARBA" id="ARBA00023059"/>
    </source>
</evidence>
<dbReference type="GO" id="GO:0016020">
    <property type="term" value="C:membrane"/>
    <property type="evidence" value="ECO:0007669"/>
    <property type="project" value="UniProtKB-SubCell"/>
</dbReference>
<dbReference type="PRINTS" id="PR00463">
    <property type="entry name" value="EP450I"/>
</dbReference>
<evidence type="ECO:0000313" key="16">
    <source>
        <dbReference type="EMBL" id="KAH9290148.1"/>
    </source>
</evidence>
<dbReference type="Gene3D" id="1.10.630.10">
    <property type="entry name" value="Cytochrome P450"/>
    <property type="match status" value="1"/>
</dbReference>
<feature type="non-terminal residue" evidence="16">
    <location>
        <position position="534"/>
    </location>
</feature>
<evidence type="ECO:0008006" key="18">
    <source>
        <dbReference type="Google" id="ProtNLM"/>
    </source>
</evidence>
<dbReference type="GO" id="GO:0004497">
    <property type="term" value="F:monooxygenase activity"/>
    <property type="evidence" value="ECO:0007669"/>
    <property type="project" value="UniProtKB-KW"/>
</dbReference>
<accession>A0AA38C598</accession>
<dbReference type="InterPro" id="IPR001128">
    <property type="entry name" value="Cyt_P450"/>
</dbReference>
<dbReference type="GO" id="GO:0016705">
    <property type="term" value="F:oxidoreductase activity, acting on paired donors, with incorporation or reduction of molecular oxygen"/>
    <property type="evidence" value="ECO:0007669"/>
    <property type="project" value="InterPro"/>
</dbReference>
<evidence type="ECO:0000256" key="12">
    <source>
        <dbReference type="ARBA" id="ARBA00023136"/>
    </source>
</evidence>
<dbReference type="PROSITE" id="PS00086">
    <property type="entry name" value="CYTOCHROME_P450"/>
    <property type="match status" value="1"/>
</dbReference>
<feature type="transmembrane region" description="Helical" evidence="15">
    <location>
        <begin position="61"/>
        <end position="82"/>
    </location>
</feature>
<dbReference type="SUPFAM" id="SSF48264">
    <property type="entry name" value="Cytochrome P450"/>
    <property type="match status" value="1"/>
</dbReference>
<evidence type="ECO:0000256" key="9">
    <source>
        <dbReference type="ARBA" id="ARBA00023004"/>
    </source>
</evidence>
<keyword evidence="7 15" id="KW-1133">Transmembrane helix</keyword>
<evidence type="ECO:0000256" key="10">
    <source>
        <dbReference type="ARBA" id="ARBA00023033"/>
    </source>
</evidence>
<protein>
    <recommendedName>
        <fullName evidence="18">Cytochrome P450</fullName>
    </recommendedName>
</protein>
<evidence type="ECO:0000256" key="2">
    <source>
        <dbReference type="ARBA" id="ARBA00005122"/>
    </source>
</evidence>
<dbReference type="PANTHER" id="PTHR24282">
    <property type="entry name" value="CYTOCHROME P450 FAMILY MEMBER"/>
    <property type="match status" value="1"/>
</dbReference>
<comment type="pathway">
    <text evidence="2">Alkaloid biosynthesis; taxol biosynthesis.</text>
</comment>
<evidence type="ECO:0000256" key="5">
    <source>
        <dbReference type="ARBA" id="ARBA00022692"/>
    </source>
</evidence>
<comment type="similarity">
    <text evidence="3 14">Belongs to the cytochrome P450 family.</text>
</comment>
<evidence type="ECO:0000256" key="6">
    <source>
        <dbReference type="ARBA" id="ARBA00022723"/>
    </source>
</evidence>
<evidence type="ECO:0000256" key="8">
    <source>
        <dbReference type="ARBA" id="ARBA00023002"/>
    </source>
</evidence>
<evidence type="ECO:0000256" key="13">
    <source>
        <dbReference type="PIRSR" id="PIRSR602401-1"/>
    </source>
</evidence>
<keyword evidence="10 14" id="KW-0503">Monooxygenase</keyword>
<evidence type="ECO:0000256" key="1">
    <source>
        <dbReference type="ARBA" id="ARBA00004370"/>
    </source>
</evidence>
<dbReference type="Pfam" id="PF00067">
    <property type="entry name" value="p450"/>
    <property type="match status" value="1"/>
</dbReference>
<dbReference type="GO" id="GO:0010268">
    <property type="term" value="P:brassinosteroid homeostasis"/>
    <property type="evidence" value="ECO:0007669"/>
    <property type="project" value="TreeGrafter"/>
</dbReference>
<dbReference type="InterPro" id="IPR002401">
    <property type="entry name" value="Cyt_P450_E_grp-I"/>
</dbReference>
<keyword evidence="11" id="KW-0876">Taxol biosynthesis</keyword>
<dbReference type="InterPro" id="IPR050665">
    <property type="entry name" value="Cytochrome_P450_Monooxygen"/>
</dbReference>
<dbReference type="GO" id="GO:0005506">
    <property type="term" value="F:iron ion binding"/>
    <property type="evidence" value="ECO:0007669"/>
    <property type="project" value="InterPro"/>
</dbReference>
<dbReference type="EMBL" id="JAHRHJ020003813">
    <property type="protein sequence ID" value="KAH9290148.1"/>
    <property type="molecule type" value="Genomic_DNA"/>
</dbReference>
<evidence type="ECO:0000256" key="15">
    <source>
        <dbReference type="SAM" id="Phobius"/>
    </source>
</evidence>
<dbReference type="FunFam" id="1.10.630.10:FF:000029">
    <property type="entry name" value="Cytochrome P450 734A1"/>
    <property type="match status" value="1"/>
</dbReference>
<keyword evidence="9 13" id="KW-0408">Iron</keyword>
<evidence type="ECO:0000256" key="7">
    <source>
        <dbReference type="ARBA" id="ARBA00022989"/>
    </source>
</evidence>
<dbReference type="OMA" id="WKHQRRT"/>
<dbReference type="GO" id="GO:0042617">
    <property type="term" value="P:paclitaxel biosynthetic process"/>
    <property type="evidence" value="ECO:0007669"/>
    <property type="project" value="UniProtKB-KW"/>
</dbReference>
<comment type="subcellular location">
    <subcellularLocation>
        <location evidence="1">Membrane</location>
    </subcellularLocation>
</comment>
<gene>
    <name evidence="16" type="ORF">KI387_034265</name>
</gene>
<keyword evidence="6 13" id="KW-0479">Metal-binding</keyword>
<keyword evidence="4 13" id="KW-0349">Heme</keyword>
<evidence type="ECO:0000256" key="4">
    <source>
        <dbReference type="ARBA" id="ARBA00022617"/>
    </source>
</evidence>
<proteinExistence type="inferred from homology"/>
<sequence>MQDTAGMSQVPSYPANHIPHLSCSRVCSPSQTTEYKDPSDKEIIGSLTTTTTTMDWNVRGIVAMAVSALVVAEILRIIRLVWWRPRKIQIHFESQGIRGPPYKLFLGNAKEMMKMMQQASSNPLDYFSHDILPRALSFYHQWTKIYGSTFLLWFGPVARINVADPQLVQEIFSVKFADYEKLDANTAVKKLEGEGLLNLKGEKWAQHRRIINPAFHMENLKDLTIPVIAGSATTMLEKWKGWIESGRNEIEVSEEFLTLSADIIARAAFGSSYEEGKRIFSMQAEQMVFAGEAFRKVVLPGSRFLPTRKNLYQWRLDKEIKRSLSELIQRREQDSRVVGGADLLGLLINAKATCTEENSKHKKENRSSAVKVEDIMEECKTFFFAGRQTTSNMLTWTIVLLAIHKDWQQMARKQVLEVCGDNAPDRNSINQLRIVDMIVNESMRLYPPVVAMIRRIKKEVMLGNLRLPPGMELMIPILAIHHDPTLWGEDAHEFNPARFCHGISKAAKHPMAFIPFGLGPRSCIGKNFTLMEAK</sequence>
<dbReference type="GO" id="GO:0020037">
    <property type="term" value="F:heme binding"/>
    <property type="evidence" value="ECO:0007669"/>
    <property type="project" value="InterPro"/>
</dbReference>
<evidence type="ECO:0000256" key="14">
    <source>
        <dbReference type="RuleBase" id="RU000461"/>
    </source>
</evidence>
<evidence type="ECO:0000256" key="3">
    <source>
        <dbReference type="ARBA" id="ARBA00010617"/>
    </source>
</evidence>
<dbReference type="InterPro" id="IPR036396">
    <property type="entry name" value="Cyt_P450_sf"/>
</dbReference>
<dbReference type="Proteomes" id="UP000824469">
    <property type="component" value="Unassembled WGS sequence"/>
</dbReference>
<comment type="caution">
    <text evidence="16">The sequence shown here is derived from an EMBL/GenBank/DDBJ whole genome shotgun (WGS) entry which is preliminary data.</text>
</comment>
<dbReference type="PRINTS" id="PR00385">
    <property type="entry name" value="P450"/>
</dbReference>